<feature type="non-terminal residue" evidence="5">
    <location>
        <position position="339"/>
    </location>
</feature>
<reference evidence="5" key="1">
    <citation type="submission" date="2020-10" db="EMBL/GenBank/DDBJ databases">
        <authorList>
            <person name="Gilroy R."/>
        </authorList>
    </citation>
    <scope>NUCLEOTIDE SEQUENCE</scope>
    <source>
        <strain evidence="5">ChiHjej13B12-12457</strain>
    </source>
</reference>
<organism evidence="5 6">
    <name type="scientific">Candidatus Coprenecus avistercoris</name>
    <dbReference type="NCBI Taxonomy" id="2840730"/>
    <lineage>
        <taxon>Bacteria</taxon>
        <taxon>Pseudomonadati</taxon>
        <taxon>Bacteroidota</taxon>
        <taxon>Bacteroidia</taxon>
        <taxon>Bacteroidales</taxon>
        <taxon>Rikenellaceae</taxon>
        <taxon>Rikenellaceae incertae sedis</taxon>
        <taxon>Candidatus Coprenecus</taxon>
    </lineage>
</organism>
<dbReference type="EMBL" id="DVHI01000037">
    <property type="protein sequence ID" value="HIR62469.1"/>
    <property type="molecule type" value="Genomic_DNA"/>
</dbReference>
<keyword evidence="1" id="KW-0602">Photosynthesis</keyword>
<accession>A0A9D1J6T4</accession>
<dbReference type="SUPFAM" id="SSF110296">
    <property type="entry name" value="Oligoxyloglucan reducing end-specific cellobiohydrolase"/>
    <property type="match status" value="1"/>
</dbReference>
<dbReference type="GO" id="GO:0030246">
    <property type="term" value="F:carbohydrate binding"/>
    <property type="evidence" value="ECO:0007669"/>
    <property type="project" value="InterPro"/>
</dbReference>
<dbReference type="SUPFAM" id="SSF49452">
    <property type="entry name" value="Starch-binding domain-like"/>
    <property type="match status" value="1"/>
</dbReference>
<dbReference type="GO" id="GO:0009523">
    <property type="term" value="C:photosystem II"/>
    <property type="evidence" value="ECO:0007669"/>
    <property type="project" value="UniProtKB-KW"/>
</dbReference>
<evidence type="ECO:0000256" key="2">
    <source>
        <dbReference type="ARBA" id="ARBA00023276"/>
    </source>
</evidence>
<dbReference type="PROSITE" id="PS51257">
    <property type="entry name" value="PROKAR_LIPOPROTEIN"/>
    <property type="match status" value="1"/>
</dbReference>
<comment type="caution">
    <text evidence="5">The sequence shown here is derived from an EMBL/GenBank/DDBJ whole genome shotgun (WGS) entry which is preliminary data.</text>
</comment>
<dbReference type="Pfam" id="PF14870">
    <property type="entry name" value="PSII_BNR"/>
    <property type="match status" value="1"/>
</dbReference>
<dbReference type="GO" id="GO:0015979">
    <property type="term" value="P:photosynthesis"/>
    <property type="evidence" value="ECO:0007669"/>
    <property type="project" value="UniProtKB-KW"/>
</dbReference>
<dbReference type="Gene3D" id="2.130.10.10">
    <property type="entry name" value="YVTN repeat-like/Quinoprotein amine dehydrogenase"/>
    <property type="match status" value="1"/>
</dbReference>
<keyword evidence="2" id="KW-0604">Photosystem II</keyword>
<dbReference type="InterPro" id="IPR015943">
    <property type="entry name" value="WD40/YVTN_repeat-like_dom_sf"/>
</dbReference>
<evidence type="ECO:0000256" key="1">
    <source>
        <dbReference type="ARBA" id="ARBA00022531"/>
    </source>
</evidence>
<feature type="chain" id="PRO_5039308374" evidence="3">
    <location>
        <begin position="23"/>
        <end position="339"/>
    </location>
</feature>
<feature type="domain" description="Photosynthesis system II assembly factor Ycf48/Hcf136-like" evidence="4">
    <location>
        <begin position="145"/>
        <end position="270"/>
    </location>
</feature>
<dbReference type="Proteomes" id="UP000886744">
    <property type="component" value="Unassembled WGS sequence"/>
</dbReference>
<dbReference type="InterPro" id="IPR013784">
    <property type="entry name" value="Carb-bd-like_fold"/>
</dbReference>
<dbReference type="GO" id="GO:0004180">
    <property type="term" value="F:carboxypeptidase activity"/>
    <property type="evidence" value="ECO:0007669"/>
    <property type="project" value="UniProtKB-KW"/>
</dbReference>
<proteinExistence type="predicted"/>
<name>A0A9D1J6T4_9BACT</name>
<gene>
    <name evidence="5" type="ORF">IAC94_02960</name>
</gene>
<dbReference type="InterPro" id="IPR028203">
    <property type="entry name" value="PSII_CF48-like_dom"/>
</dbReference>
<reference evidence="5" key="2">
    <citation type="journal article" date="2021" name="PeerJ">
        <title>Extensive microbial diversity within the chicken gut microbiome revealed by metagenomics and culture.</title>
        <authorList>
            <person name="Gilroy R."/>
            <person name="Ravi A."/>
            <person name="Getino M."/>
            <person name="Pursley I."/>
            <person name="Horton D.L."/>
            <person name="Alikhan N.F."/>
            <person name="Baker D."/>
            <person name="Gharbi K."/>
            <person name="Hall N."/>
            <person name="Watson M."/>
            <person name="Adriaenssens E.M."/>
            <person name="Foster-Nyarko E."/>
            <person name="Jarju S."/>
            <person name="Secka A."/>
            <person name="Antonio M."/>
            <person name="Oren A."/>
            <person name="Chaudhuri R.R."/>
            <person name="La Ragione R."/>
            <person name="Hildebrand F."/>
            <person name="Pallen M.J."/>
        </authorList>
    </citation>
    <scope>NUCLEOTIDE SEQUENCE</scope>
    <source>
        <strain evidence="5">ChiHjej13B12-12457</strain>
    </source>
</reference>
<dbReference type="PANTHER" id="PTHR47199:SF2">
    <property type="entry name" value="PHOTOSYSTEM II STABILITY_ASSEMBLY FACTOR HCF136, CHLOROPLASTIC"/>
    <property type="match status" value="1"/>
</dbReference>
<keyword evidence="3" id="KW-0732">Signal</keyword>
<keyword evidence="5" id="KW-0645">Protease</keyword>
<keyword evidence="5" id="KW-0121">Carboxypeptidase</keyword>
<protein>
    <submittedName>
        <fullName evidence="5">Carboxypeptidase regulatory-like domain-containing protein</fullName>
    </submittedName>
</protein>
<evidence type="ECO:0000256" key="3">
    <source>
        <dbReference type="SAM" id="SignalP"/>
    </source>
</evidence>
<evidence type="ECO:0000259" key="4">
    <source>
        <dbReference type="Pfam" id="PF14870"/>
    </source>
</evidence>
<evidence type="ECO:0000313" key="5">
    <source>
        <dbReference type="EMBL" id="HIR62469.1"/>
    </source>
</evidence>
<dbReference type="PANTHER" id="PTHR47199">
    <property type="entry name" value="PHOTOSYSTEM II STABILITY/ASSEMBLY FACTOR HCF136, CHLOROPLASTIC"/>
    <property type="match status" value="1"/>
</dbReference>
<dbReference type="AlphaFoldDB" id="A0A9D1J6T4"/>
<keyword evidence="5" id="KW-0378">Hydrolase</keyword>
<sequence>MRRLRIVAAAAVLALTAVSCHLPESGSGTLQGRVTDASGLGLASVAVIYGDSAVYTAETGAYIYDGLPDGLQGVRFTLDGYYGVMRQVNIPDGGSVTCDVSMDIFTSGWAVGAGDSGYGTILRTLDAGRTWVRQGNTQMVPDVALRDVCAVDDSTAWVVGDADTLSRRTVLLYTDDGGTTWVNQGAALPLMNISAVISLDGVNAWAVSDSCLVLRTDNSGKSWEICRTSADVVSYSALTTQDGINLWCCGTDAAGGAVVEYSHDRGTAWSVCHVDASYSGQHPENIVQTPSGVLYLTGTGAMGVLRSDDGGSSWHSVTSISGDMYGLDIYGEQTVWVCG</sequence>
<evidence type="ECO:0000313" key="6">
    <source>
        <dbReference type="Proteomes" id="UP000886744"/>
    </source>
</evidence>
<dbReference type="Gene3D" id="2.60.40.1120">
    <property type="entry name" value="Carboxypeptidase-like, regulatory domain"/>
    <property type="match status" value="1"/>
</dbReference>
<feature type="signal peptide" evidence="3">
    <location>
        <begin position="1"/>
        <end position="22"/>
    </location>
</feature>